<dbReference type="Gene3D" id="3.40.50.1820">
    <property type="entry name" value="alpha/beta hydrolase"/>
    <property type="match status" value="1"/>
</dbReference>
<dbReference type="InterPro" id="IPR029058">
    <property type="entry name" value="AB_hydrolase_fold"/>
</dbReference>
<gene>
    <name evidence="1" type="ORF">ACH4OY_29850</name>
</gene>
<dbReference type="SUPFAM" id="SSF53474">
    <property type="entry name" value="alpha/beta-Hydrolases"/>
    <property type="match status" value="1"/>
</dbReference>
<reference evidence="1 2" key="1">
    <citation type="submission" date="2024-10" db="EMBL/GenBank/DDBJ databases">
        <title>The Natural Products Discovery Center: Release of the First 8490 Sequenced Strains for Exploring Actinobacteria Biosynthetic Diversity.</title>
        <authorList>
            <person name="Kalkreuter E."/>
            <person name="Kautsar S.A."/>
            <person name="Yang D."/>
            <person name="Bader C.D."/>
            <person name="Teijaro C.N."/>
            <person name="Fluegel L."/>
            <person name="Davis C.M."/>
            <person name="Simpson J.R."/>
            <person name="Lauterbach L."/>
            <person name="Steele A.D."/>
            <person name="Gui C."/>
            <person name="Meng S."/>
            <person name="Li G."/>
            <person name="Viehrig K."/>
            <person name="Ye F."/>
            <person name="Su P."/>
            <person name="Kiefer A.F."/>
            <person name="Nichols A."/>
            <person name="Cepeda A.J."/>
            <person name="Yan W."/>
            <person name="Fan B."/>
            <person name="Jiang Y."/>
            <person name="Adhikari A."/>
            <person name="Zheng C.-J."/>
            <person name="Schuster L."/>
            <person name="Cowan T.M."/>
            <person name="Smanski M.J."/>
            <person name="Chevrette M.G."/>
            <person name="De Carvalho L.P.S."/>
            <person name="Shen B."/>
        </authorList>
    </citation>
    <scope>NUCLEOTIDE SEQUENCE [LARGE SCALE GENOMIC DNA]</scope>
    <source>
        <strain evidence="1 2">NPDC021253</strain>
    </source>
</reference>
<sequence>MKQTSSEVVGVAGFSGGLQGPGQDVQVEHMLRQSRAPEEVEELTAGVMTGADGPDVAGPVVERLRRAGLIPPGSEQIVALRIDVFRGLGGAHAAYRPAPADLAVTVFSGRDGAERQRAAWQPLARAGFEQHVLDADHYSLIGPAHAGRIAGAIVQALTVR</sequence>
<proteinExistence type="predicted"/>
<dbReference type="RefSeq" id="WP_396685364.1">
    <property type="nucleotide sequence ID" value="NZ_JBIRPU010000036.1"/>
</dbReference>
<protein>
    <recommendedName>
        <fullName evidence="3">Thioesterase domain-containing protein</fullName>
    </recommendedName>
</protein>
<comment type="caution">
    <text evidence="1">The sequence shown here is derived from an EMBL/GenBank/DDBJ whole genome shotgun (WGS) entry which is preliminary data.</text>
</comment>
<accession>A0ABW7ST28</accession>
<name>A0ABW7ST28_9ACTN</name>
<evidence type="ECO:0008006" key="3">
    <source>
        <dbReference type="Google" id="ProtNLM"/>
    </source>
</evidence>
<organism evidence="1 2">
    <name type="scientific">Micromonospora rubida</name>
    <dbReference type="NCBI Taxonomy" id="2697657"/>
    <lineage>
        <taxon>Bacteria</taxon>
        <taxon>Bacillati</taxon>
        <taxon>Actinomycetota</taxon>
        <taxon>Actinomycetes</taxon>
        <taxon>Micromonosporales</taxon>
        <taxon>Micromonosporaceae</taxon>
        <taxon>Micromonospora</taxon>
    </lineage>
</organism>
<evidence type="ECO:0000313" key="2">
    <source>
        <dbReference type="Proteomes" id="UP001611075"/>
    </source>
</evidence>
<keyword evidence="2" id="KW-1185">Reference proteome</keyword>
<dbReference type="Proteomes" id="UP001611075">
    <property type="component" value="Unassembled WGS sequence"/>
</dbReference>
<evidence type="ECO:0000313" key="1">
    <source>
        <dbReference type="EMBL" id="MFI0796858.1"/>
    </source>
</evidence>
<dbReference type="EMBL" id="JBIRPU010000036">
    <property type="protein sequence ID" value="MFI0796858.1"/>
    <property type="molecule type" value="Genomic_DNA"/>
</dbReference>